<dbReference type="InterPro" id="IPR026289">
    <property type="entry name" value="SBP_TakP-like"/>
</dbReference>
<keyword evidence="4" id="KW-1185">Reference proteome</keyword>
<dbReference type="InterPro" id="IPR018389">
    <property type="entry name" value="DctP_fam"/>
</dbReference>
<name>A0ABU3S5W6_9HYPH</name>
<protein>
    <submittedName>
        <fullName evidence="3">TRAP transporter substrate-binding protein</fullName>
    </submittedName>
</protein>
<dbReference type="CDD" id="cd13682">
    <property type="entry name" value="PBP2_TRAP_alpha-ketoacid"/>
    <property type="match status" value="1"/>
</dbReference>
<dbReference type="PANTHER" id="PTHR33376:SF5">
    <property type="entry name" value="EXTRACYTOPLASMIC SOLUTE RECEPTOR PROTEIN"/>
    <property type="match status" value="1"/>
</dbReference>
<proteinExistence type="predicted"/>
<evidence type="ECO:0000256" key="1">
    <source>
        <dbReference type="ARBA" id="ARBA00022729"/>
    </source>
</evidence>
<feature type="signal peptide" evidence="2">
    <location>
        <begin position="1"/>
        <end position="24"/>
    </location>
</feature>
<dbReference type="Gene3D" id="3.40.190.10">
    <property type="entry name" value="Periplasmic binding protein-like II"/>
    <property type="match status" value="1"/>
</dbReference>
<organism evidence="3 4">
    <name type="scientific">Bosea rubneri</name>
    <dbReference type="NCBI Taxonomy" id="3075434"/>
    <lineage>
        <taxon>Bacteria</taxon>
        <taxon>Pseudomonadati</taxon>
        <taxon>Pseudomonadota</taxon>
        <taxon>Alphaproteobacteria</taxon>
        <taxon>Hyphomicrobiales</taxon>
        <taxon>Boseaceae</taxon>
        <taxon>Bosea</taxon>
    </lineage>
</organism>
<sequence length="359" mass="39762">MAFTRRRMLAGAAAATTVAAPAVAQQSGEVRWRLASSFPKSLPILFNAAENLARRVDQLTKGRFKIQVFAAGEIVGGLQVLDAVGAGTIECGHSATFYYTGKDKALAFDTGLPFGLNSRQHIAWMMQGGGLELLRPLFARFGIVQFPLGNTGCQMGGWFRKEINGVADLSGLKMRIPGIGGEILSRMGVVPQTIAAGDIYSALERGTIDAVEWVGPADDERLGFQKVARYYYSPGWWDCGPQISLYINDKAWAALPDDFKAAIETASAESTMLMLAQYDTQNMAALRRLVGAGVQLRSFPRDVMEAAFKAADAYYREEAARNAEFRRIYEPWTRFRDEIQQWFRIAELNYDVFAHTQKR</sequence>
<dbReference type="InterPro" id="IPR006311">
    <property type="entry name" value="TAT_signal"/>
</dbReference>
<dbReference type="PROSITE" id="PS51318">
    <property type="entry name" value="TAT"/>
    <property type="match status" value="1"/>
</dbReference>
<comment type="caution">
    <text evidence="3">The sequence shown here is derived from an EMBL/GenBank/DDBJ whole genome shotgun (WGS) entry which is preliminary data.</text>
</comment>
<dbReference type="NCBIfam" id="NF037995">
    <property type="entry name" value="TRAP_S1"/>
    <property type="match status" value="1"/>
</dbReference>
<gene>
    <name evidence="3" type="ORF">RKE40_07940</name>
</gene>
<reference evidence="3 4" key="1">
    <citation type="submission" date="2023-09" db="EMBL/GenBank/DDBJ databases">
        <title>Whole genome shotgun sequencing (WGS) of Bosea sp. ZW T0_25, isolated from stored onions (Allium cepa).</title>
        <authorList>
            <person name="Stoll D.A."/>
            <person name="Huch M."/>
        </authorList>
    </citation>
    <scope>NUCLEOTIDE SEQUENCE [LARGE SCALE GENOMIC DNA]</scope>
    <source>
        <strain evidence="3 4">ZW T0_25</strain>
    </source>
</reference>
<dbReference type="Proteomes" id="UP001254257">
    <property type="component" value="Unassembled WGS sequence"/>
</dbReference>
<evidence type="ECO:0000313" key="3">
    <source>
        <dbReference type="EMBL" id="MDU0339807.1"/>
    </source>
</evidence>
<accession>A0ABU3S5W6</accession>
<dbReference type="PIRSF" id="PIRSF039026">
    <property type="entry name" value="SiaP"/>
    <property type="match status" value="1"/>
</dbReference>
<dbReference type="InterPro" id="IPR041722">
    <property type="entry name" value="TakP/all3028"/>
</dbReference>
<feature type="chain" id="PRO_5046315200" evidence="2">
    <location>
        <begin position="25"/>
        <end position="359"/>
    </location>
</feature>
<dbReference type="PANTHER" id="PTHR33376">
    <property type="match status" value="1"/>
</dbReference>
<evidence type="ECO:0000256" key="2">
    <source>
        <dbReference type="SAM" id="SignalP"/>
    </source>
</evidence>
<evidence type="ECO:0000313" key="4">
    <source>
        <dbReference type="Proteomes" id="UP001254257"/>
    </source>
</evidence>
<dbReference type="RefSeq" id="WP_316017691.1">
    <property type="nucleotide sequence ID" value="NZ_JAWDID010000008.1"/>
</dbReference>
<dbReference type="InterPro" id="IPR038404">
    <property type="entry name" value="TRAP_DctP_sf"/>
</dbReference>
<dbReference type="Gene3D" id="3.40.190.170">
    <property type="entry name" value="Bacterial extracellular solute-binding protein, family 7"/>
    <property type="match status" value="1"/>
</dbReference>
<dbReference type="EMBL" id="JAWDID010000008">
    <property type="protein sequence ID" value="MDU0339807.1"/>
    <property type="molecule type" value="Genomic_DNA"/>
</dbReference>
<keyword evidence="1 2" id="KW-0732">Signal</keyword>
<dbReference type="Pfam" id="PF03480">
    <property type="entry name" value="DctP"/>
    <property type="match status" value="1"/>
</dbReference>